<feature type="region of interest" description="Disordered" evidence="1">
    <location>
        <begin position="665"/>
        <end position="798"/>
    </location>
</feature>
<feature type="compositionally biased region" description="Low complexity" evidence="1">
    <location>
        <begin position="957"/>
        <end position="972"/>
    </location>
</feature>
<dbReference type="PANTHER" id="PTHR28051:SF1">
    <property type="entry name" value="PROTEIN MTL1-RELATED"/>
    <property type="match status" value="1"/>
</dbReference>
<dbReference type="GO" id="GO:0030677">
    <property type="term" value="C:ribonuclease P complex"/>
    <property type="evidence" value="ECO:0007669"/>
    <property type="project" value="InterPro"/>
</dbReference>
<evidence type="ECO:0000313" key="3">
    <source>
        <dbReference type="EMBL" id="KAF8757768.1"/>
    </source>
</evidence>
<feature type="compositionally biased region" description="Acidic residues" evidence="1">
    <location>
        <begin position="789"/>
        <end position="798"/>
    </location>
</feature>
<dbReference type="InterPro" id="IPR013860">
    <property type="entry name" value="AreA_GATA"/>
</dbReference>
<proteinExistence type="predicted"/>
<protein>
    <submittedName>
        <fullName evidence="3">Carbohydrate metabolism-related protein</fullName>
    </submittedName>
</protein>
<dbReference type="GO" id="GO:0001682">
    <property type="term" value="P:tRNA 5'-leader removal"/>
    <property type="evidence" value="ECO:0007669"/>
    <property type="project" value="InterPro"/>
</dbReference>
<feature type="region of interest" description="Disordered" evidence="1">
    <location>
        <begin position="882"/>
        <end position="1126"/>
    </location>
</feature>
<feature type="compositionally biased region" description="Low complexity" evidence="1">
    <location>
        <begin position="998"/>
        <end position="1007"/>
    </location>
</feature>
<name>A0A8H7IKP7_9AGAM</name>
<gene>
    <name evidence="3" type="ORF">RHS01_03423</name>
</gene>
<feature type="compositionally biased region" description="Low complexity" evidence="1">
    <location>
        <begin position="901"/>
        <end position="911"/>
    </location>
</feature>
<sequence length="1345" mass="146913">MNVPSLPKMPLKLHTGSDSDDIPLPKMFTRRLDIIIPAHSAQEARLGAQVARYAITSGVRLVDVLSSYTAEEARIYADMTMSAQDEEEAWCIDGQLGMFTLKVPKEVYQSLGITGKDVSGAYIIQVDLKDKTTKLYSHAKDAIEKWDKKWDVWTVEGMNVADRPTTTLEHRVKNTEPEIMTLKDVLVPTGLPSEGDEDEVWAEMFEWIGMCTIGASGSPRISSTNQVNPYISSYSAPEGSKTGSLTRFRWEGPLSHKFVQDTLQVARAWAISDRSRVVEVMGTSELRDVHCTEQKALIKRPGARKCVAARVDMPLREREDKLGERRLLVIMNSDRKSRVLEVIAKKVAAGAAYWSLSWERLRAFQLLVGDRNRTARRAYAVQMMRMELAFTRTGVQDVIGPAGRILGGARVRKCNERHVAIWQCLGSEQSALVVCSNKSQPSHRRSTLYPTTRCWLYTGVVCALSRLNSFLPLAWIDSDILGRRAYSQTPQTLADAPKPIGIPDLHVAWSPPLPSFLSPMAQYIPGSSVTISASLSALAHQPVVDDAHEEDVWKSWRSMTRHKHEIANGVRLENASWRTWWKQRNKLRTVSPETLNCLRPPPPLHNLISLPFSGLHILSLPPIRPAAHKEPTLSDKLDLMKSAGKKPILKHRTLTELLSLPRPASPILESSDLTDEESIDYSTEAGVRPPLAHTKSDTNIIRRPSNRRISPPRVAQSMSDKSAHQENPVPTLQVNGLEKTRSRGSESSNSPRGGSSDIESNSGKERRHIHFNTFVEQCISIDKPRSPSGDDDSEDEEADDDILEMRSISGSSTTSVVSNIRPSFTRRDSSDKDLVSIAPIAPTVLKSSDPHPAPSPAVVFVPPNGSFYEGEHQMLQYHAQQQNNENYTPPPANVINYAPPSSTSSSTSSRSNWEDEDEDYGVGFDYFGGPDLGIGQEYANQGNPRGNSYVARSAQRDQPSSVSSDVSTTPTQRDAQLAHSVAEALAGRKDREDEHATSSNSSHQSDSTVQAPAQRSPVVANGRHRSSLSSQSPPTRSPPRPGRSILKNADSGSSVPAAYRGSYESPPDSAYLSPTDLRGRSLSPGERNVAVRTYELPLPSKNGNGAQVAGPAVPSARGSATTGEDASRTVPIGVVANAIVSSSGGSSNNRKPKFAQGTARPSLVINHSPVSKEDATSGSLEEGVSGAELERRRDDFWADSTDYAPPPVIHQATKSVQQEKPRKAADDQAHAQDEVDDGGSQYSYVKGGNAPANKTPANSPVMHRSRPLPSEVDMAKHLPHVSTPLPPTPPHTAASTSLAQNKPGEHVDDPTIVGRAVDIVHSAKGYFGAIWNGRGPVPVEEKVTP</sequence>
<feature type="compositionally biased region" description="Low complexity" evidence="1">
    <location>
        <begin position="745"/>
        <end position="756"/>
    </location>
</feature>
<dbReference type="InterPro" id="IPR052292">
    <property type="entry name" value="Glucose_repression_reg"/>
</dbReference>
<evidence type="ECO:0000259" key="2">
    <source>
        <dbReference type="Pfam" id="PF08550"/>
    </source>
</evidence>
<evidence type="ECO:0000313" key="4">
    <source>
        <dbReference type="Proteomes" id="UP000614334"/>
    </source>
</evidence>
<dbReference type="PANTHER" id="PTHR28051">
    <property type="entry name" value="PROTEIN MTL1-RELATED"/>
    <property type="match status" value="1"/>
</dbReference>
<comment type="caution">
    <text evidence="3">The sequence shown here is derived from an EMBL/GenBank/DDBJ whole genome shotgun (WGS) entry which is preliminary data.</text>
</comment>
<feature type="compositionally biased region" description="Basic and acidic residues" evidence="1">
    <location>
        <begin position="986"/>
        <end position="996"/>
    </location>
</feature>
<feature type="compositionally biased region" description="Low complexity" evidence="1">
    <location>
        <begin position="699"/>
        <end position="713"/>
    </location>
</feature>
<accession>A0A8H7IKP7</accession>
<feature type="compositionally biased region" description="Basic and acidic residues" evidence="1">
    <location>
        <begin position="1217"/>
        <end position="1233"/>
    </location>
</feature>
<dbReference type="InterPro" id="IPR013893">
    <property type="entry name" value="RNase_P_Rpp40"/>
</dbReference>
<dbReference type="GO" id="GO:0042149">
    <property type="term" value="P:cellular response to glucose starvation"/>
    <property type="evidence" value="ECO:0007669"/>
    <property type="project" value="TreeGrafter"/>
</dbReference>
<organism evidence="3 4">
    <name type="scientific">Rhizoctonia solani</name>
    <dbReference type="NCBI Taxonomy" id="456999"/>
    <lineage>
        <taxon>Eukaryota</taxon>
        <taxon>Fungi</taxon>
        <taxon>Dikarya</taxon>
        <taxon>Basidiomycota</taxon>
        <taxon>Agaricomycotina</taxon>
        <taxon>Agaricomycetes</taxon>
        <taxon>Cantharellales</taxon>
        <taxon>Ceratobasidiaceae</taxon>
        <taxon>Rhizoctonia</taxon>
    </lineage>
</organism>
<dbReference type="Pfam" id="PF08584">
    <property type="entry name" value="Ribonuc_P_40"/>
    <property type="match status" value="1"/>
</dbReference>
<feature type="region of interest" description="Disordered" evidence="1">
    <location>
        <begin position="1140"/>
        <end position="1309"/>
    </location>
</feature>
<dbReference type="GO" id="GO:0005773">
    <property type="term" value="C:vacuole"/>
    <property type="evidence" value="ECO:0007669"/>
    <property type="project" value="GOC"/>
</dbReference>
<dbReference type="Proteomes" id="UP000614334">
    <property type="component" value="Unassembled WGS sequence"/>
</dbReference>
<feature type="compositionally biased region" description="Polar residues" evidence="1">
    <location>
        <begin position="1140"/>
        <end position="1149"/>
    </location>
</feature>
<dbReference type="Pfam" id="PF08550">
    <property type="entry name" value="GATA_AreA"/>
    <property type="match status" value="1"/>
</dbReference>
<reference evidence="3" key="1">
    <citation type="submission" date="2020-09" db="EMBL/GenBank/DDBJ databases">
        <title>Comparative genome analyses of four rice-infecting Rhizoctonia solani isolates reveal extensive enrichment of homogalacturonan modification genes.</title>
        <authorList>
            <person name="Lee D.-Y."/>
            <person name="Jeon J."/>
            <person name="Kim K.-T."/>
            <person name="Cheong K."/>
            <person name="Song H."/>
            <person name="Choi G."/>
            <person name="Ko J."/>
            <person name="Opiyo S.O."/>
            <person name="Zuo S."/>
            <person name="Madhav S."/>
            <person name="Lee Y.-H."/>
            <person name="Wang G.-L."/>
        </authorList>
    </citation>
    <scope>NUCLEOTIDE SEQUENCE</scope>
    <source>
        <strain evidence="3">AG1-IA B2</strain>
    </source>
</reference>
<dbReference type="GO" id="GO:0007039">
    <property type="term" value="P:protein catabolic process in the vacuole"/>
    <property type="evidence" value="ECO:0007669"/>
    <property type="project" value="TreeGrafter"/>
</dbReference>
<dbReference type="EMBL" id="JACYCF010000004">
    <property type="protein sequence ID" value="KAF8757768.1"/>
    <property type="molecule type" value="Genomic_DNA"/>
</dbReference>
<evidence type="ECO:0000256" key="1">
    <source>
        <dbReference type="SAM" id="MobiDB-lite"/>
    </source>
</evidence>
<feature type="domain" description="Nitrogen regulatory protein areA GATA-like" evidence="2">
    <location>
        <begin position="555"/>
        <end position="582"/>
    </location>
</feature>